<accession>A0A2T2N4N5</accession>
<dbReference type="EMBL" id="KZ678150">
    <property type="protein sequence ID" value="PSN60206.1"/>
    <property type="molecule type" value="Genomic_DNA"/>
</dbReference>
<evidence type="ECO:0000313" key="3">
    <source>
        <dbReference type="Proteomes" id="UP000240883"/>
    </source>
</evidence>
<evidence type="ECO:0000256" key="1">
    <source>
        <dbReference type="SAM" id="Phobius"/>
    </source>
</evidence>
<reference evidence="2 3" key="1">
    <citation type="journal article" date="2018" name="Front. Microbiol.">
        <title>Genome-Wide Analysis of Corynespora cassiicola Leaf Fall Disease Putative Effectors.</title>
        <authorList>
            <person name="Lopez D."/>
            <person name="Ribeiro S."/>
            <person name="Label P."/>
            <person name="Fumanal B."/>
            <person name="Venisse J.S."/>
            <person name="Kohler A."/>
            <person name="de Oliveira R.R."/>
            <person name="Labutti K."/>
            <person name="Lipzen A."/>
            <person name="Lail K."/>
            <person name="Bauer D."/>
            <person name="Ohm R.A."/>
            <person name="Barry K.W."/>
            <person name="Spatafora J."/>
            <person name="Grigoriev I.V."/>
            <person name="Martin F.M."/>
            <person name="Pujade-Renaud V."/>
        </authorList>
    </citation>
    <scope>NUCLEOTIDE SEQUENCE [LARGE SCALE GENOMIC DNA]</scope>
    <source>
        <strain evidence="2 3">Philippines</strain>
    </source>
</reference>
<feature type="transmembrane region" description="Helical" evidence="1">
    <location>
        <begin position="53"/>
        <end position="76"/>
    </location>
</feature>
<keyword evidence="1" id="KW-1133">Transmembrane helix</keyword>
<organism evidence="2 3">
    <name type="scientific">Corynespora cassiicola Philippines</name>
    <dbReference type="NCBI Taxonomy" id="1448308"/>
    <lineage>
        <taxon>Eukaryota</taxon>
        <taxon>Fungi</taxon>
        <taxon>Dikarya</taxon>
        <taxon>Ascomycota</taxon>
        <taxon>Pezizomycotina</taxon>
        <taxon>Dothideomycetes</taxon>
        <taxon>Pleosporomycetidae</taxon>
        <taxon>Pleosporales</taxon>
        <taxon>Corynesporascaceae</taxon>
        <taxon>Corynespora</taxon>
    </lineage>
</organism>
<dbReference type="AlphaFoldDB" id="A0A2T2N4N5"/>
<dbReference type="Proteomes" id="UP000240883">
    <property type="component" value="Unassembled WGS sequence"/>
</dbReference>
<gene>
    <name evidence="2" type="ORF">BS50DRAFT_579366</name>
</gene>
<keyword evidence="1" id="KW-0812">Transmembrane</keyword>
<evidence type="ECO:0000313" key="2">
    <source>
        <dbReference type="EMBL" id="PSN60206.1"/>
    </source>
</evidence>
<protein>
    <submittedName>
        <fullName evidence="2">Uncharacterized protein</fullName>
    </submittedName>
</protein>
<name>A0A2T2N4N5_CORCC</name>
<sequence>MFNSTIVRPALTVPSTLPLVTCQPCATQRPASTPVVAVPTLVLSKTEESHADLSLTIVFGVVGLVVAIIGTAIAVLQLRHMYNRHKLSKELHWIS</sequence>
<keyword evidence="1" id="KW-0472">Membrane</keyword>
<keyword evidence="3" id="KW-1185">Reference proteome</keyword>
<proteinExistence type="predicted"/>